<keyword evidence="2" id="KW-0808">Transferase</keyword>
<evidence type="ECO:0000313" key="3">
    <source>
        <dbReference type="EMBL" id="KAK2665036.1"/>
    </source>
</evidence>
<dbReference type="AlphaFoldDB" id="A0AAE0CVI4"/>
<evidence type="ECO:0000256" key="2">
    <source>
        <dbReference type="ARBA" id="ARBA00022676"/>
    </source>
</evidence>
<dbReference type="PANTHER" id="PTHR48047">
    <property type="entry name" value="GLYCOSYLTRANSFERASE"/>
    <property type="match status" value="1"/>
</dbReference>
<evidence type="ECO:0000256" key="1">
    <source>
        <dbReference type="ARBA" id="ARBA00009995"/>
    </source>
</evidence>
<comment type="similarity">
    <text evidence="1">Belongs to the UDP-glycosyltransferase family.</text>
</comment>
<evidence type="ECO:0000313" key="4">
    <source>
        <dbReference type="Proteomes" id="UP001280121"/>
    </source>
</evidence>
<dbReference type="PANTHER" id="PTHR48047:SF45">
    <property type="entry name" value="SCOPOLETIN GLUCOSYLTRANSFERASE-LIKE"/>
    <property type="match status" value="1"/>
</dbReference>
<dbReference type="SUPFAM" id="SSF53756">
    <property type="entry name" value="UDP-Glycosyltransferase/glycogen phosphorylase"/>
    <property type="match status" value="1"/>
</dbReference>
<organism evidence="3 4">
    <name type="scientific">Dipteronia dyeriana</name>
    <dbReference type="NCBI Taxonomy" id="168575"/>
    <lineage>
        <taxon>Eukaryota</taxon>
        <taxon>Viridiplantae</taxon>
        <taxon>Streptophyta</taxon>
        <taxon>Embryophyta</taxon>
        <taxon>Tracheophyta</taxon>
        <taxon>Spermatophyta</taxon>
        <taxon>Magnoliopsida</taxon>
        <taxon>eudicotyledons</taxon>
        <taxon>Gunneridae</taxon>
        <taxon>Pentapetalae</taxon>
        <taxon>rosids</taxon>
        <taxon>malvids</taxon>
        <taxon>Sapindales</taxon>
        <taxon>Sapindaceae</taxon>
        <taxon>Hippocastanoideae</taxon>
        <taxon>Acereae</taxon>
        <taxon>Dipteronia</taxon>
    </lineage>
</organism>
<name>A0AAE0CVI4_9ROSI</name>
<dbReference type="EMBL" id="JANJYI010000001">
    <property type="protein sequence ID" value="KAK2665036.1"/>
    <property type="molecule type" value="Genomic_DNA"/>
</dbReference>
<reference evidence="3" key="1">
    <citation type="journal article" date="2023" name="Plant J.">
        <title>Genome sequences and population genomics provide insights into the demographic history, inbreeding, and mutation load of two 'living fossil' tree species of Dipteronia.</title>
        <authorList>
            <person name="Feng Y."/>
            <person name="Comes H.P."/>
            <person name="Chen J."/>
            <person name="Zhu S."/>
            <person name="Lu R."/>
            <person name="Zhang X."/>
            <person name="Li P."/>
            <person name="Qiu J."/>
            <person name="Olsen K.M."/>
            <person name="Qiu Y."/>
        </authorList>
    </citation>
    <scope>NUCLEOTIDE SEQUENCE</scope>
    <source>
        <strain evidence="3">KIB01</strain>
    </source>
</reference>
<keyword evidence="2" id="KW-0328">Glycosyltransferase</keyword>
<dbReference type="Gene3D" id="3.40.50.2000">
    <property type="entry name" value="Glycogen Phosphorylase B"/>
    <property type="match status" value="1"/>
</dbReference>
<dbReference type="GO" id="GO:0035251">
    <property type="term" value="F:UDP-glucosyltransferase activity"/>
    <property type="evidence" value="ECO:0007669"/>
    <property type="project" value="UniProtKB-ARBA"/>
</dbReference>
<keyword evidence="4" id="KW-1185">Reference proteome</keyword>
<sequence length="117" mass="12947">MGSEIPQLHIFFFSFMAHGHMIPTVDMAKHFGTRGVKTSIITTLANAPLLSNTIQRSNDLGIEMDLKIIKFPCVEATTMLQEALEQLLRECKSDCLAADVFFPWTSTDVAAKFGIPS</sequence>
<dbReference type="Proteomes" id="UP001280121">
    <property type="component" value="Unassembled WGS sequence"/>
</dbReference>
<proteinExistence type="inferred from homology"/>
<comment type="caution">
    <text evidence="3">The sequence shown here is derived from an EMBL/GenBank/DDBJ whole genome shotgun (WGS) entry which is preliminary data.</text>
</comment>
<accession>A0AAE0CVI4</accession>
<protein>
    <submittedName>
        <fullName evidence="3">Uncharacterized protein</fullName>
    </submittedName>
</protein>
<gene>
    <name evidence="3" type="ORF">Ddye_003610</name>
</gene>